<organism evidence="2 3">
    <name type="scientific">Entomortierella chlamydospora</name>
    <dbReference type="NCBI Taxonomy" id="101097"/>
    <lineage>
        <taxon>Eukaryota</taxon>
        <taxon>Fungi</taxon>
        <taxon>Fungi incertae sedis</taxon>
        <taxon>Mucoromycota</taxon>
        <taxon>Mortierellomycotina</taxon>
        <taxon>Mortierellomycetes</taxon>
        <taxon>Mortierellales</taxon>
        <taxon>Mortierellaceae</taxon>
        <taxon>Entomortierella</taxon>
    </lineage>
</organism>
<evidence type="ECO:0000256" key="1">
    <source>
        <dbReference type="SAM" id="MobiDB-lite"/>
    </source>
</evidence>
<dbReference type="Proteomes" id="UP000703661">
    <property type="component" value="Unassembled WGS sequence"/>
</dbReference>
<keyword evidence="3" id="KW-1185">Reference proteome</keyword>
<reference evidence="2" key="1">
    <citation type="journal article" date="2020" name="Fungal Divers.">
        <title>Resolving the Mortierellaceae phylogeny through synthesis of multi-gene phylogenetics and phylogenomics.</title>
        <authorList>
            <person name="Vandepol N."/>
            <person name="Liber J."/>
            <person name="Desiro A."/>
            <person name="Na H."/>
            <person name="Kennedy M."/>
            <person name="Barry K."/>
            <person name="Grigoriev I.V."/>
            <person name="Miller A.N."/>
            <person name="O'Donnell K."/>
            <person name="Stajich J.E."/>
            <person name="Bonito G."/>
        </authorList>
    </citation>
    <scope>NUCLEOTIDE SEQUENCE</scope>
    <source>
        <strain evidence="2">NRRL 2769</strain>
    </source>
</reference>
<feature type="compositionally biased region" description="Low complexity" evidence="1">
    <location>
        <begin position="616"/>
        <end position="633"/>
    </location>
</feature>
<name>A0A9P6MQG3_9FUNG</name>
<feature type="compositionally biased region" description="Polar residues" evidence="1">
    <location>
        <begin position="397"/>
        <end position="407"/>
    </location>
</feature>
<feature type="compositionally biased region" description="Low complexity" evidence="1">
    <location>
        <begin position="57"/>
        <end position="74"/>
    </location>
</feature>
<feature type="compositionally biased region" description="Polar residues" evidence="1">
    <location>
        <begin position="464"/>
        <end position="473"/>
    </location>
</feature>
<dbReference type="AlphaFoldDB" id="A0A9P6MQG3"/>
<feature type="compositionally biased region" description="Basic and acidic residues" evidence="1">
    <location>
        <begin position="186"/>
        <end position="216"/>
    </location>
</feature>
<feature type="compositionally biased region" description="Basic and acidic residues" evidence="1">
    <location>
        <begin position="151"/>
        <end position="160"/>
    </location>
</feature>
<gene>
    <name evidence="2" type="ORF">BGZ80_001700</name>
</gene>
<feature type="compositionally biased region" description="Polar residues" evidence="1">
    <location>
        <begin position="721"/>
        <end position="741"/>
    </location>
</feature>
<feature type="compositionally biased region" description="Basic and acidic residues" evidence="1">
    <location>
        <begin position="243"/>
        <end position="272"/>
    </location>
</feature>
<protein>
    <submittedName>
        <fullName evidence="2">Uncharacterized protein</fullName>
    </submittedName>
</protein>
<feature type="compositionally biased region" description="Basic and acidic residues" evidence="1">
    <location>
        <begin position="679"/>
        <end position="696"/>
    </location>
</feature>
<feature type="compositionally biased region" description="Basic and acidic residues" evidence="1">
    <location>
        <begin position="302"/>
        <end position="352"/>
    </location>
</feature>
<dbReference type="EMBL" id="JAAAID010001394">
    <property type="protein sequence ID" value="KAG0010189.1"/>
    <property type="molecule type" value="Genomic_DNA"/>
</dbReference>
<evidence type="ECO:0000313" key="2">
    <source>
        <dbReference type="EMBL" id="KAG0010189.1"/>
    </source>
</evidence>
<feature type="compositionally biased region" description="Basic and acidic residues" evidence="1">
    <location>
        <begin position="431"/>
        <end position="463"/>
    </location>
</feature>
<feature type="region of interest" description="Disordered" evidence="1">
    <location>
        <begin position="579"/>
        <end position="751"/>
    </location>
</feature>
<feature type="compositionally biased region" description="Basic and acidic residues" evidence="1">
    <location>
        <begin position="474"/>
        <end position="487"/>
    </location>
</feature>
<feature type="compositionally biased region" description="Polar residues" evidence="1">
    <location>
        <begin position="664"/>
        <end position="674"/>
    </location>
</feature>
<feature type="compositionally biased region" description="Low complexity" evidence="1">
    <location>
        <begin position="415"/>
        <end position="429"/>
    </location>
</feature>
<feature type="compositionally biased region" description="Basic and acidic residues" evidence="1">
    <location>
        <begin position="361"/>
        <end position="376"/>
    </location>
</feature>
<evidence type="ECO:0000313" key="3">
    <source>
        <dbReference type="Proteomes" id="UP000703661"/>
    </source>
</evidence>
<sequence>APPTPPLEEIRKSFEMIQGLPNIMSPTIPSWPAPARSVTGGKQPGKVPKVPSALGVSSDESSNSGSDSGDSSSDADSENISMSDADAHTRSRKHIGPKVSSNSSSTVLKAKSKAAYGMDSSDDDRDMDIDRPSRVDKEGSVDAGRYSGSDASRKDSRKQDQYPSPPSTKNTTKRGRSYSSDESDSEGNKKSKGISKDHKNKQSRDDIRSDSKKRPSENGAGSGSAPGPDAKRTSTTSSSSSKIKSEPVDDKGHRADEKKRSNNSDKPGRANESHSLSPVLDRNKDRRRRPYYSDDDDNDLEDSNKRRSSKDTKQRAQPETTESRSRLESKDKVTRDDPIPNRKRSDSKDRNSEAANPRRKSKEDDNARETKEKTAYIEKPSTVASNKERRSKEEDASISNRTSGKNESSSKSDRTTSSAAAAAPSSPNRRSSREGQKDTKSRSEKDSREDTKPRSEKDSREDTTSSGQRNSAGNKERPTKERAREEGMTGTGVLLGTMLVIVNQIVTAEIMTTIVLRRDASKMADRGTAVVNATTDLEEDEVEIGLEETEVEIGLEIGAVIAVAIVVAIVVVIETSATLANPNSGGRGDTRHDGKSQQPQQESSKASSGRRESESKSSVPTTVSSSSSARRPSQAIKEESSSPPAPTSTSSSDARGQQEIVVQKPSSSGNSNVASVKRMSFEDYQRKKGNTEKVDTPKATSDSPALAPATALPGKQPLLSKDSSNKTASADQKPSSNSTSAPKPPSETTKKAAEYYNIFRLRRSEGITLKHNADDTLKNQNNPRLGAIQYFLSAIEFIAAFHANDKYHILTNPGRPDAAVKESINSWETMRQFIYALTNQCHSNHLAGLDGVSVLMEALVYYKVYSFQSTTLRKDMIKSGQFKKSSAKGEDSAPTVTITQEMASRMLQNVEDWAHIQKRMDDCRLWLTPDIARKQFPETFRKWCIHPDQIGQGQSFDRYVPGTTIQKIHWPLGLHLHLHELMGFVESALEEFRKRNDLN</sequence>
<feature type="region of interest" description="Disordered" evidence="1">
    <location>
        <begin position="21"/>
        <end position="489"/>
    </location>
</feature>
<feature type="compositionally biased region" description="Basic and acidic residues" evidence="1">
    <location>
        <begin position="386"/>
        <end position="395"/>
    </location>
</feature>
<comment type="caution">
    <text evidence="2">The sequence shown here is derived from an EMBL/GenBank/DDBJ whole genome shotgun (WGS) entry which is preliminary data.</text>
</comment>
<feature type="compositionally biased region" description="Low complexity" evidence="1">
    <location>
        <begin position="223"/>
        <end position="241"/>
    </location>
</feature>
<feature type="non-terminal residue" evidence="2">
    <location>
        <position position="999"/>
    </location>
</feature>
<feature type="compositionally biased region" description="Basic and acidic residues" evidence="1">
    <location>
        <begin position="128"/>
        <end position="140"/>
    </location>
</feature>
<proteinExistence type="predicted"/>
<accession>A0A9P6MQG3</accession>